<protein>
    <recommendedName>
        <fullName evidence="9">enoyl-[acyl-carrier-protein] reductase</fullName>
        <ecNumber evidence="9">1.3.1.104</ecNumber>
    </recommendedName>
</protein>
<keyword evidence="3" id="KW-0276">Fatty acid metabolism</keyword>
<keyword evidence="6" id="KW-0560">Oxidoreductase</keyword>
<evidence type="ECO:0000256" key="4">
    <source>
        <dbReference type="ARBA" id="ARBA00022857"/>
    </source>
</evidence>
<feature type="domain" description="Enoyl reductase (ER)" evidence="12">
    <location>
        <begin position="10"/>
        <end position="324"/>
    </location>
</feature>
<evidence type="ECO:0000313" key="14">
    <source>
        <dbReference type="Proteomes" id="UP001597302"/>
    </source>
</evidence>
<keyword evidence="7" id="KW-0443">Lipid metabolism</keyword>
<dbReference type="InterPro" id="IPR020843">
    <property type="entry name" value="ER"/>
</dbReference>
<keyword evidence="4" id="KW-0521">NADP</keyword>
<dbReference type="PANTHER" id="PTHR43981:SF2">
    <property type="entry name" value="ENOYL-[ACYL-CARRIER-PROTEIN] REDUCTASE, MITOCHONDRIAL"/>
    <property type="match status" value="1"/>
</dbReference>
<evidence type="ECO:0000313" key="13">
    <source>
        <dbReference type="EMBL" id="MFD1483321.1"/>
    </source>
</evidence>
<evidence type="ECO:0000256" key="9">
    <source>
        <dbReference type="ARBA" id="ARBA00038963"/>
    </source>
</evidence>
<evidence type="ECO:0000256" key="11">
    <source>
        <dbReference type="SAM" id="MobiDB-lite"/>
    </source>
</evidence>
<dbReference type="SUPFAM" id="SSF51735">
    <property type="entry name" value="NAD(P)-binding Rossmann-fold domains"/>
    <property type="match status" value="1"/>
</dbReference>
<dbReference type="CDD" id="cd08292">
    <property type="entry name" value="ETR_like_2"/>
    <property type="match status" value="1"/>
</dbReference>
<comment type="similarity">
    <text evidence="1">Belongs to the zinc-containing alcohol dehydrogenase family. Quinone oxidoreductase subfamily.</text>
</comment>
<dbReference type="EC" id="1.3.1.104" evidence="9"/>
<evidence type="ECO:0000256" key="1">
    <source>
        <dbReference type="ARBA" id="ARBA00010371"/>
    </source>
</evidence>
<dbReference type="InterPro" id="IPR013149">
    <property type="entry name" value="ADH-like_C"/>
</dbReference>
<evidence type="ECO:0000256" key="2">
    <source>
        <dbReference type="ARBA" id="ARBA00022516"/>
    </source>
</evidence>
<dbReference type="Pfam" id="PF08240">
    <property type="entry name" value="ADH_N"/>
    <property type="match status" value="1"/>
</dbReference>
<evidence type="ECO:0000256" key="8">
    <source>
        <dbReference type="ARBA" id="ARBA00023160"/>
    </source>
</evidence>
<comment type="catalytic activity">
    <reaction evidence="10">
        <text>a 2,3-saturated acyl-[ACP] + NADP(+) = a (2E)-enoyl-[ACP] + NADPH + H(+)</text>
        <dbReference type="Rhea" id="RHEA:22564"/>
        <dbReference type="Rhea" id="RHEA-COMP:9925"/>
        <dbReference type="Rhea" id="RHEA-COMP:9926"/>
        <dbReference type="ChEBI" id="CHEBI:15378"/>
        <dbReference type="ChEBI" id="CHEBI:57783"/>
        <dbReference type="ChEBI" id="CHEBI:58349"/>
        <dbReference type="ChEBI" id="CHEBI:78784"/>
        <dbReference type="ChEBI" id="CHEBI:78785"/>
        <dbReference type="EC" id="1.3.1.104"/>
    </reaction>
</comment>
<dbReference type="InterPro" id="IPR036291">
    <property type="entry name" value="NAD(P)-bd_dom_sf"/>
</dbReference>
<dbReference type="Pfam" id="PF00107">
    <property type="entry name" value="ADH_zinc_N"/>
    <property type="match status" value="1"/>
</dbReference>
<dbReference type="InterPro" id="IPR013154">
    <property type="entry name" value="ADH-like_N"/>
</dbReference>
<accession>A0ABW4E4B1</accession>
<sequence length="326" mass="34096">MRSVTHDRFGEPDQVLQTATAAPRPEPQADEILIRVLMAPIHNHDLWTIRGSYGVRPSLPATAGSEAVGIVEATGPGTDPALKGRRVAVAGVTGAWADYAIARAEGTIPVPDTMPDEAAAQLIAMPFSAITLLEFLQVSRGDWVIQTAANGAVGKIMAVLARSRGIRLLNLVRRPEAAEQLAALGMTDIVSTSDPDWVARARAIIGPDGARAAVDSVGGTVAAGLVDLLGTDGLLVPFGSMTGEDLQLPAGPIIFKHLSVKGFWGARIMPATPPADRQRMFAELIGLVMDGTLKLPSGGSFGLDQPAEAVIAALTPGREGKVMFRP</sequence>
<evidence type="ECO:0000256" key="10">
    <source>
        <dbReference type="ARBA" id="ARBA00048843"/>
    </source>
</evidence>
<name>A0ABW4E4B1_9RHOB</name>
<dbReference type="PANTHER" id="PTHR43981">
    <property type="entry name" value="ENOYL-[ACYL-CARRIER-PROTEIN] REDUCTASE, MITOCHONDRIAL"/>
    <property type="match status" value="1"/>
</dbReference>
<evidence type="ECO:0000256" key="6">
    <source>
        <dbReference type="ARBA" id="ARBA00023002"/>
    </source>
</evidence>
<evidence type="ECO:0000259" key="12">
    <source>
        <dbReference type="SMART" id="SM00829"/>
    </source>
</evidence>
<dbReference type="Gene3D" id="3.90.180.10">
    <property type="entry name" value="Medium-chain alcohol dehydrogenases, catalytic domain"/>
    <property type="match status" value="1"/>
</dbReference>
<evidence type="ECO:0000256" key="3">
    <source>
        <dbReference type="ARBA" id="ARBA00022832"/>
    </source>
</evidence>
<dbReference type="Gene3D" id="3.40.50.720">
    <property type="entry name" value="NAD(P)-binding Rossmann-like Domain"/>
    <property type="match status" value="1"/>
</dbReference>
<comment type="caution">
    <text evidence="13">The sequence shown here is derived from an EMBL/GenBank/DDBJ whole genome shotgun (WGS) entry which is preliminary data.</text>
</comment>
<keyword evidence="8" id="KW-0275">Fatty acid biosynthesis</keyword>
<gene>
    <name evidence="13" type="ORF">ACFQ5P_18665</name>
</gene>
<evidence type="ECO:0000256" key="7">
    <source>
        <dbReference type="ARBA" id="ARBA00023098"/>
    </source>
</evidence>
<keyword evidence="14" id="KW-1185">Reference proteome</keyword>
<dbReference type="Proteomes" id="UP001597302">
    <property type="component" value="Unassembled WGS sequence"/>
</dbReference>
<dbReference type="EMBL" id="JBHTOQ010000045">
    <property type="protein sequence ID" value="MFD1483321.1"/>
    <property type="molecule type" value="Genomic_DNA"/>
</dbReference>
<proteinExistence type="inferred from homology"/>
<dbReference type="SUPFAM" id="SSF50129">
    <property type="entry name" value="GroES-like"/>
    <property type="match status" value="1"/>
</dbReference>
<dbReference type="SMART" id="SM00829">
    <property type="entry name" value="PKS_ER"/>
    <property type="match status" value="1"/>
</dbReference>
<organism evidence="13 14">
    <name type="scientific">Paracoccus nototheniae</name>
    <dbReference type="NCBI Taxonomy" id="2489002"/>
    <lineage>
        <taxon>Bacteria</taxon>
        <taxon>Pseudomonadati</taxon>
        <taxon>Pseudomonadota</taxon>
        <taxon>Alphaproteobacteria</taxon>
        <taxon>Rhodobacterales</taxon>
        <taxon>Paracoccaceae</taxon>
        <taxon>Paracoccus</taxon>
    </lineage>
</organism>
<dbReference type="InterPro" id="IPR051034">
    <property type="entry name" value="Mito_Enoyl-ACP_Reductase"/>
</dbReference>
<feature type="compositionally biased region" description="Basic and acidic residues" evidence="11">
    <location>
        <begin position="1"/>
        <end position="11"/>
    </location>
</feature>
<feature type="region of interest" description="Disordered" evidence="11">
    <location>
        <begin position="1"/>
        <end position="24"/>
    </location>
</feature>
<keyword evidence="5" id="KW-0809">Transit peptide</keyword>
<keyword evidence="2" id="KW-0444">Lipid biosynthesis</keyword>
<dbReference type="RefSeq" id="WP_131578428.1">
    <property type="nucleotide sequence ID" value="NZ_CBCSAJ010000112.1"/>
</dbReference>
<reference evidence="14" key="1">
    <citation type="journal article" date="2019" name="Int. J. Syst. Evol. Microbiol.">
        <title>The Global Catalogue of Microorganisms (GCM) 10K type strain sequencing project: providing services to taxonomists for standard genome sequencing and annotation.</title>
        <authorList>
            <consortium name="The Broad Institute Genomics Platform"/>
            <consortium name="The Broad Institute Genome Sequencing Center for Infectious Disease"/>
            <person name="Wu L."/>
            <person name="Ma J."/>
        </authorList>
    </citation>
    <scope>NUCLEOTIDE SEQUENCE [LARGE SCALE GENOMIC DNA]</scope>
    <source>
        <strain evidence="14">CCM 8875</strain>
    </source>
</reference>
<evidence type="ECO:0000256" key="5">
    <source>
        <dbReference type="ARBA" id="ARBA00022946"/>
    </source>
</evidence>
<dbReference type="InterPro" id="IPR011032">
    <property type="entry name" value="GroES-like_sf"/>
</dbReference>